<sequence>MFVYKFDVLESLKEAGYNTARLRKEKLLGENAIQSLRQGEMVGIASLEKICKLLDMQPGNLIKYIEDTEECKH</sequence>
<feature type="domain" description="HTH cro/C1-type" evidence="1">
    <location>
        <begin position="12"/>
        <end position="67"/>
    </location>
</feature>
<dbReference type="Pfam" id="PF13443">
    <property type="entry name" value="HTH_26"/>
    <property type="match status" value="1"/>
</dbReference>
<evidence type="ECO:0000313" key="3">
    <source>
        <dbReference type="Proteomes" id="UP000261166"/>
    </source>
</evidence>
<evidence type="ECO:0000313" key="2">
    <source>
        <dbReference type="EMBL" id="RGE58720.1"/>
    </source>
</evidence>
<evidence type="ECO:0000259" key="1">
    <source>
        <dbReference type="Pfam" id="PF13443"/>
    </source>
</evidence>
<gene>
    <name evidence="2" type="ORF">DWY69_30985</name>
</gene>
<comment type="caution">
    <text evidence="2">The sequence shown here is derived from an EMBL/GenBank/DDBJ whole genome shotgun (WGS) entry which is preliminary data.</text>
</comment>
<organism evidence="2 3">
    <name type="scientific">Eisenbergiella massiliensis</name>
    <dbReference type="NCBI Taxonomy" id="1720294"/>
    <lineage>
        <taxon>Bacteria</taxon>
        <taxon>Bacillati</taxon>
        <taxon>Bacillota</taxon>
        <taxon>Clostridia</taxon>
        <taxon>Lachnospirales</taxon>
        <taxon>Lachnospiraceae</taxon>
        <taxon>Eisenbergiella</taxon>
    </lineage>
</organism>
<dbReference type="RefSeq" id="WP_117531921.1">
    <property type="nucleotide sequence ID" value="NZ_JBKXRP010000034.1"/>
</dbReference>
<reference evidence="2 3" key="1">
    <citation type="submission" date="2018-08" db="EMBL/GenBank/DDBJ databases">
        <title>A genome reference for cultivated species of the human gut microbiota.</title>
        <authorList>
            <person name="Zou Y."/>
            <person name="Xue W."/>
            <person name="Luo G."/>
        </authorList>
    </citation>
    <scope>NUCLEOTIDE SEQUENCE [LARGE SCALE GENOMIC DNA]</scope>
    <source>
        <strain evidence="2 3">AF26-4BH</strain>
    </source>
</reference>
<dbReference type="EMBL" id="QVLU01000067">
    <property type="protein sequence ID" value="RGE58720.1"/>
    <property type="molecule type" value="Genomic_DNA"/>
</dbReference>
<proteinExistence type="predicted"/>
<dbReference type="OrthoDB" id="9807880at2"/>
<dbReference type="AlphaFoldDB" id="A0A3E3I244"/>
<protein>
    <submittedName>
        <fullName evidence="2">XRE family transcriptional regulator</fullName>
    </submittedName>
</protein>
<name>A0A3E3I244_9FIRM</name>
<dbReference type="Proteomes" id="UP000261166">
    <property type="component" value="Unassembled WGS sequence"/>
</dbReference>
<accession>A0A3E3I244</accession>
<dbReference type="InterPro" id="IPR001387">
    <property type="entry name" value="Cro/C1-type_HTH"/>
</dbReference>